<evidence type="ECO:0000313" key="3">
    <source>
        <dbReference type="Proteomes" id="UP001144323"/>
    </source>
</evidence>
<name>A0A9W6GY82_9HYPH</name>
<comment type="caution">
    <text evidence="2">The sequence shown here is derived from an EMBL/GenBank/DDBJ whole genome shotgun (WGS) entry which is preliminary data.</text>
</comment>
<keyword evidence="3" id="KW-1185">Reference proteome</keyword>
<dbReference type="AlphaFoldDB" id="A0A9W6GY82"/>
<sequence>MTQKHTDADWAQALADLREAPAKPRGAKSLRQAIEDAIDDVISCRERGHTDSDIVAIFARNGIKMSVHTFRQYVRQARRNKAQQASGGSGKGARASNAHSPDIFSHAQTTKAENSREADATRPEAPAEQCVDTPVAPPAMSRTQDAPAPISQAVVKPLRQTGKTAAEVLGHRFNEDV</sequence>
<feature type="compositionally biased region" description="Basic and acidic residues" evidence="1">
    <location>
        <begin position="113"/>
        <end position="122"/>
    </location>
</feature>
<reference evidence="2" key="1">
    <citation type="journal article" date="2023" name="Int. J. Syst. Evol. Microbiol.">
        <title>Methylocystis iwaonis sp. nov., a type II methane-oxidizing bacterium from surface soil of a rice paddy field in Japan, and emended description of the genus Methylocystis (ex Whittenbury et al. 1970) Bowman et al. 1993.</title>
        <authorList>
            <person name="Kaise H."/>
            <person name="Sawadogo J.B."/>
            <person name="Alam M.S."/>
            <person name="Ueno C."/>
            <person name="Dianou D."/>
            <person name="Shinjo R."/>
            <person name="Asakawa S."/>
        </authorList>
    </citation>
    <scope>NUCLEOTIDE SEQUENCE</scope>
    <source>
        <strain evidence="2">LMG27198</strain>
    </source>
</reference>
<dbReference type="Proteomes" id="UP001144323">
    <property type="component" value="Unassembled WGS sequence"/>
</dbReference>
<proteinExistence type="predicted"/>
<accession>A0A9W6GY82</accession>
<evidence type="ECO:0000256" key="1">
    <source>
        <dbReference type="SAM" id="MobiDB-lite"/>
    </source>
</evidence>
<feature type="region of interest" description="Disordered" evidence="1">
    <location>
        <begin position="76"/>
        <end position="149"/>
    </location>
</feature>
<feature type="compositionally biased region" description="Low complexity" evidence="1">
    <location>
        <begin position="82"/>
        <end position="96"/>
    </location>
</feature>
<evidence type="ECO:0000313" key="2">
    <source>
        <dbReference type="EMBL" id="GLI95278.1"/>
    </source>
</evidence>
<dbReference type="EMBL" id="BSEC01000002">
    <property type="protein sequence ID" value="GLI95278.1"/>
    <property type="molecule type" value="Genomic_DNA"/>
</dbReference>
<protein>
    <submittedName>
        <fullName evidence="2">Uncharacterized protein</fullName>
    </submittedName>
</protein>
<organism evidence="2 3">
    <name type="scientific">Methylocystis echinoides</name>
    <dbReference type="NCBI Taxonomy" id="29468"/>
    <lineage>
        <taxon>Bacteria</taxon>
        <taxon>Pseudomonadati</taxon>
        <taxon>Pseudomonadota</taxon>
        <taxon>Alphaproteobacteria</taxon>
        <taxon>Hyphomicrobiales</taxon>
        <taxon>Methylocystaceae</taxon>
        <taxon>Methylocystis</taxon>
    </lineage>
</organism>
<gene>
    <name evidence="2" type="ORF">LMG27198_42700</name>
</gene>
<dbReference type="RefSeq" id="WP_281806007.1">
    <property type="nucleotide sequence ID" value="NZ_BSEC01000002.1"/>
</dbReference>